<sequence>MARERITSLRNSCFRDSTAETNSLFHSTHSALDNEEEFGTHHHSIDITFEREGNDTETRTLLDLSPSYSDALTKDITMGEFMDRVSIISTQINLLQSQLGTPTLDPAENRDVRKSGLKTIVTDLEQLSSLKTLTLEQNLEGRCEDKPFPFELSVKLQQISGLDLRLSDALIRLRELAGEELNLIRQEVDNNIKILEIDESMDSLACLDPSESSKLLNKAVRLSRRYPEARQAVLSIEEHLSRVREVEEELKESNHLMQKLMESSNQKDIEKFLTDNQHRSKTEKILDGEVEVEFTEVKKKTFIQRTGGVVLFLLIMYNVNLLEKILLSEQLKTDLRALVLNISFKISNFYTNQ</sequence>
<comment type="caution">
    <text evidence="2">The sequence shown here is derived from an EMBL/GenBank/DDBJ whole genome shotgun (WGS) entry which is preliminary data.</text>
</comment>
<accession>A0AAV0BDS7</accession>
<proteinExistence type="predicted"/>
<keyword evidence="1" id="KW-0175">Coiled coil</keyword>
<feature type="coiled-coil region" evidence="1">
    <location>
        <begin position="229"/>
        <end position="263"/>
    </location>
</feature>
<dbReference type="Proteomes" id="UP001153365">
    <property type="component" value="Unassembled WGS sequence"/>
</dbReference>
<gene>
    <name evidence="2" type="ORF">PPACK8108_LOCUS19838</name>
</gene>
<organism evidence="2 3">
    <name type="scientific">Phakopsora pachyrhizi</name>
    <name type="common">Asian soybean rust disease fungus</name>
    <dbReference type="NCBI Taxonomy" id="170000"/>
    <lineage>
        <taxon>Eukaryota</taxon>
        <taxon>Fungi</taxon>
        <taxon>Dikarya</taxon>
        <taxon>Basidiomycota</taxon>
        <taxon>Pucciniomycotina</taxon>
        <taxon>Pucciniomycetes</taxon>
        <taxon>Pucciniales</taxon>
        <taxon>Phakopsoraceae</taxon>
        <taxon>Phakopsora</taxon>
    </lineage>
</organism>
<reference evidence="2" key="1">
    <citation type="submission" date="2022-06" db="EMBL/GenBank/DDBJ databases">
        <authorList>
            <consortium name="SYNGENTA / RWTH Aachen University"/>
        </authorList>
    </citation>
    <scope>NUCLEOTIDE SEQUENCE</scope>
</reference>
<dbReference type="AlphaFoldDB" id="A0AAV0BDS7"/>
<dbReference type="EMBL" id="CALTRL010005720">
    <property type="protein sequence ID" value="CAH7685338.1"/>
    <property type="molecule type" value="Genomic_DNA"/>
</dbReference>
<keyword evidence="3" id="KW-1185">Reference proteome</keyword>
<evidence type="ECO:0000256" key="1">
    <source>
        <dbReference type="SAM" id="Coils"/>
    </source>
</evidence>
<protein>
    <submittedName>
        <fullName evidence="2">Expressed protein</fullName>
    </submittedName>
</protein>
<name>A0AAV0BDS7_PHAPC</name>
<evidence type="ECO:0000313" key="2">
    <source>
        <dbReference type="EMBL" id="CAH7685338.1"/>
    </source>
</evidence>
<evidence type="ECO:0000313" key="3">
    <source>
        <dbReference type="Proteomes" id="UP001153365"/>
    </source>
</evidence>